<accession>A0AAE6EU22</accession>
<feature type="coiled-coil region" evidence="2">
    <location>
        <begin position="1272"/>
        <end position="1321"/>
    </location>
</feature>
<organism evidence="5 6">
    <name type="scientific">Bacteroides fragilis</name>
    <dbReference type="NCBI Taxonomy" id="817"/>
    <lineage>
        <taxon>Bacteria</taxon>
        <taxon>Pseudomonadati</taxon>
        <taxon>Bacteroidota</taxon>
        <taxon>Bacteroidia</taxon>
        <taxon>Bacteroidales</taxon>
        <taxon>Bacteroidaceae</taxon>
        <taxon>Bacteroides</taxon>
    </lineage>
</organism>
<dbReference type="Pfam" id="PF02384">
    <property type="entry name" value="N6_Mtase"/>
    <property type="match status" value="1"/>
</dbReference>
<dbReference type="Gene3D" id="3.40.50.300">
    <property type="entry name" value="P-loop containing nucleotide triphosphate hydrolases"/>
    <property type="match status" value="2"/>
</dbReference>
<dbReference type="PROSITE" id="PS51194">
    <property type="entry name" value="HELICASE_CTER"/>
    <property type="match status" value="1"/>
</dbReference>
<dbReference type="GO" id="GO:0003677">
    <property type="term" value="F:DNA binding"/>
    <property type="evidence" value="ECO:0007669"/>
    <property type="project" value="InterPro"/>
</dbReference>
<dbReference type="Pfam" id="PF00271">
    <property type="entry name" value="Helicase_C"/>
    <property type="match status" value="1"/>
</dbReference>
<dbReference type="PANTHER" id="PTHR41313:SF1">
    <property type="entry name" value="DNA METHYLASE ADENINE-SPECIFIC DOMAIN-CONTAINING PROTEIN"/>
    <property type="match status" value="1"/>
</dbReference>
<feature type="compositionally biased region" description="Polar residues" evidence="3">
    <location>
        <begin position="531"/>
        <end position="541"/>
    </location>
</feature>
<name>A0AAE6EU22_BACFG</name>
<feature type="domain" description="Helicase C-terminal" evidence="4">
    <location>
        <begin position="1571"/>
        <end position="1736"/>
    </location>
</feature>
<dbReference type="RefSeq" id="WP_005805819.1">
    <property type="nucleotide sequence ID" value="NZ_CP036546.1"/>
</dbReference>
<keyword evidence="5" id="KW-0808">Transferase</keyword>
<feature type="region of interest" description="Disordered" evidence="3">
    <location>
        <begin position="665"/>
        <end position="752"/>
    </location>
</feature>
<dbReference type="PRINTS" id="PR00507">
    <property type="entry name" value="N12N6MTFRASE"/>
</dbReference>
<keyword evidence="2" id="KW-0175">Coiled coil</keyword>
<dbReference type="Gene3D" id="3.40.50.150">
    <property type="entry name" value="Vaccinia Virus protein VP39"/>
    <property type="match status" value="1"/>
</dbReference>
<feature type="compositionally biased region" description="Polar residues" evidence="3">
    <location>
        <begin position="634"/>
        <end position="645"/>
    </location>
</feature>
<dbReference type="InterPro" id="IPR052933">
    <property type="entry name" value="DNA_Protect_Modify"/>
</dbReference>
<keyword evidence="5" id="KW-0489">Methyltransferase</keyword>
<feature type="region of interest" description="Disordered" evidence="3">
    <location>
        <begin position="1987"/>
        <end position="2019"/>
    </location>
</feature>
<feature type="compositionally biased region" description="Basic and acidic residues" evidence="3">
    <location>
        <begin position="1988"/>
        <end position="1998"/>
    </location>
</feature>
<dbReference type="InterPro" id="IPR003356">
    <property type="entry name" value="DNA_methylase_A-5"/>
</dbReference>
<feature type="region of interest" description="Disordered" evidence="3">
    <location>
        <begin position="501"/>
        <end position="653"/>
    </location>
</feature>
<gene>
    <name evidence="5" type="ORF">EC80_014815</name>
</gene>
<feature type="compositionally biased region" description="Basic residues" evidence="3">
    <location>
        <begin position="580"/>
        <end position="589"/>
    </location>
</feature>
<dbReference type="InterPro" id="IPR029063">
    <property type="entry name" value="SAM-dependent_MTases_sf"/>
</dbReference>
<evidence type="ECO:0000256" key="1">
    <source>
        <dbReference type="ARBA" id="ARBA00006594"/>
    </source>
</evidence>
<dbReference type="SMART" id="SM00490">
    <property type="entry name" value="HELICc"/>
    <property type="match status" value="1"/>
</dbReference>
<comment type="similarity">
    <text evidence="1">Belongs to the N(4)/N(6)-methyltransferase family.</text>
</comment>
<evidence type="ECO:0000313" key="5">
    <source>
        <dbReference type="EMBL" id="QCQ46036.1"/>
    </source>
</evidence>
<dbReference type="SUPFAM" id="SSF52540">
    <property type="entry name" value="P-loop containing nucleoside triphosphate hydrolases"/>
    <property type="match status" value="2"/>
</dbReference>
<dbReference type="EMBL" id="CP036546">
    <property type="protein sequence ID" value="QCQ46036.1"/>
    <property type="molecule type" value="Genomic_DNA"/>
</dbReference>
<feature type="compositionally biased region" description="Basic and acidic residues" evidence="3">
    <location>
        <begin position="677"/>
        <end position="693"/>
    </location>
</feature>
<evidence type="ECO:0000256" key="2">
    <source>
        <dbReference type="SAM" id="Coils"/>
    </source>
</evidence>
<dbReference type="PANTHER" id="PTHR41313">
    <property type="entry name" value="ADENINE-SPECIFIC METHYLTRANSFERASE"/>
    <property type="match status" value="1"/>
</dbReference>
<dbReference type="InterPro" id="IPR027417">
    <property type="entry name" value="P-loop_NTPase"/>
</dbReference>
<dbReference type="CDD" id="cd02440">
    <property type="entry name" value="AdoMet_MTases"/>
    <property type="match status" value="1"/>
</dbReference>
<evidence type="ECO:0000313" key="6">
    <source>
        <dbReference type="Proteomes" id="UP000036847"/>
    </source>
</evidence>
<sequence>MAFNRKAHLRDNIEAIKTAFLLDKENRKPTSDEMDILRRYVGFGALKCVLNPIQTVEDALSWTPSDMELFQPVVELHQVVRKNTENEKEYKKYMNGIKNSILTAFYTPSPVVETIADTLRENGVTPDRFLDPCSGMGEFISAFKATSEGNDMEVVGFEKDLMTGKILQHLYPKEKINVEAFETIDPYYNGRFDVVSSNIPFGDVAAFDPEFVSSKNTLKRETARNIHNYFFAKGLDTLREGGILAFITSQAVMNTPSNAGVRRYLMENSNLVSAIRLPNNLFTDHAGTSVGSDLIVLQKNSNKEGKLTAPEESFLNAVRQNGNIPTNEYMKQTASVICTESKADKDQYGKPGMVYLHSGGIEGIASDLKRMLKADLHANLDKQLYESFRADKRPEMTHKEVQEVASYSEERKVETEANALSPESVQEEVLQKALEKLNDSSDTPKVSPVIETAPEEGSIPEKPVNDPVKAAMLFPEKEVENAVPDKVGAEQKQPVENKMNGVSASLFPDEPVPNASVPHASVPNEPVFSEPASNEPVTNEPVQERVGGQKVPTPNSGAPVLSLYDLFGMDQEERSQIKSQRGKKSRKTERKPAEKNLFPPSNGPVVNKPDATEVTEAKPATPEPITLQKDESESTVQIVSSQDSPSGAVHSDNNLEVHDTVNPVIRDTDEPVAPPQHDTEVRSLEDDMQRNEAEPDLFSQQSDEGTGRTLMGERPRSGKPRERKVNNGKDIFTEADIKKGRSRKNGRPLTGDYKSHYKEGALIADGDEIGYLSGTSALSAQFHPLELSDRQLRKASMYIEMRDTYCHLYDNEARTQKPNPALREMLNGLYDTFKNEYGEVNSSKNNGLIRMDRHGAEILALERFVDGNAVKADIFDHPVAICDYELSHTDDVHEAMAACLNKCGVFDIDYISSLTDLGKEDILKELEGRVYYNPLIRDYEIAERFLSGNVVSKAEMVEELLAADPDNKEISGALDALRKAAPERISFSDLDFNFGERWIPTNIYSEYASWLFDSKTTINYLSSGDEYVIKTESRRNAQIRQRFSVKAQSGRVFDGINLMRHALHNTSPNIMKEVGIGDEKVKVKDIEAIQLANSKIDEIRDGFYEWMQAQSPEFKERITDMYNRKFNNTCRPVYDGSHLNFPGLDLQGLDIPGLYPSQKDAVWMQIVNGGGIIGHEVGGGKTLIMCCSAYEMKRLKLINKPILTGLKANIHDIAETFCTAYPHARVLYPGKEDFTPEKRIRFLNEMKNNEWDAIVLTHEQFGKIPQSLEIQEKILNQELEDVEQNLQVIDQQGGDVSNDMRRGVEKRKANLEAKLKEIVHDMEIRTDDVVDFERMGVDHLFVDESHRFKNLTFTTRHERVAGLGNPQGSQRALNMLLALRSIQERSSRDLGASFYSGTVISNSLTELYLLFKYLIPKKLEEMGLGTFDAWAAVFAEKSIDYEYSVTNEIKPKERFRSFIKIPELALMLTAFSDFRTAAEIGIDRPEKNVIFHDIPPTPDQEEFTKKLMTFAKERDVSVLGLGKETLTEKEEKAIMLLATDYARKMSLDMRILDFDQFDGHPDNKVNHCAAKIAEYYHRYDEHKGTQFVFSDLGTYKPGEWTPCSELKTVLENKYGIPGDEIRFIQEVKSADHRKAIFKAMNEGEIRVLIGSTETLGTGVNAQQRCVAIHHLDCPWRPSDLDQRDGRGVRKGNWVAKLHADNKVDVLIYAVQRTLDSYKFNLLHHKQTIISQIMRNTCGSRRIDEGGMDDEGGMNYNEYVAILSGDTRLLDKAKLEKKVVVLESEKKIFNRSVNEAQVKLRDSVSKVEQYEERIKALKNDWNKFTSVVEMNDEGYHKNPVRLYGLESSNPKIVGEKLNEIDKKAETGGEYQQIGTLYGFNLMVKTEASQKDGFDYKHNRFFVEGSGDIYYTYNNGNMATEPLTAARNFISAIEKIPGLIEGENEKKQDIEKDIPLFRQMADTTWGKSDKLMELKEELKRLDTDLLGIKSADDKQPEQSKGDLSPNRTSVPALTGKDNEDAKDKALESIGKLLSEPKNNIPTKTIEEVRGFSIKGALNRKF</sequence>
<dbReference type="GO" id="GO:0032259">
    <property type="term" value="P:methylation"/>
    <property type="evidence" value="ECO:0007669"/>
    <property type="project" value="UniProtKB-KW"/>
</dbReference>
<dbReference type="GO" id="GO:0008170">
    <property type="term" value="F:N-methyltransferase activity"/>
    <property type="evidence" value="ECO:0007669"/>
    <property type="project" value="InterPro"/>
</dbReference>
<feature type="coiled-coil region" evidence="2">
    <location>
        <begin position="1771"/>
        <end position="1819"/>
    </location>
</feature>
<evidence type="ECO:0000256" key="3">
    <source>
        <dbReference type="SAM" id="MobiDB-lite"/>
    </source>
</evidence>
<evidence type="ECO:0000259" key="4">
    <source>
        <dbReference type="PROSITE" id="PS51194"/>
    </source>
</evidence>
<dbReference type="InterPro" id="IPR001650">
    <property type="entry name" value="Helicase_C-like"/>
</dbReference>
<protein>
    <submittedName>
        <fullName evidence="5">DNA methylase</fullName>
    </submittedName>
</protein>
<dbReference type="SUPFAM" id="SSF53335">
    <property type="entry name" value="S-adenosyl-L-methionine-dependent methyltransferases"/>
    <property type="match status" value="1"/>
</dbReference>
<feature type="compositionally biased region" description="Basic and acidic residues" evidence="3">
    <location>
        <begin position="711"/>
        <end position="739"/>
    </location>
</feature>
<reference evidence="5 6" key="1">
    <citation type="submission" date="2019-03" db="EMBL/GenBank/DDBJ databases">
        <title>Complete genome assembly of MDR B. fragilis.</title>
        <authorList>
            <person name="Sydenham T.V."/>
            <person name="Hasman H."/>
            <person name="Justesen U.S."/>
        </authorList>
    </citation>
    <scope>NUCLEOTIDE SEQUENCE [LARGE SCALE GENOMIC DNA]</scope>
    <source>
        <strain evidence="5 6">DCMSKEJBY0001B</strain>
    </source>
</reference>
<dbReference type="Proteomes" id="UP000036847">
    <property type="component" value="Chromosome"/>
</dbReference>
<proteinExistence type="inferred from homology"/>